<evidence type="ECO:0000313" key="4">
    <source>
        <dbReference type="Proteomes" id="UP000580654"/>
    </source>
</evidence>
<gene>
    <name evidence="3" type="ORF">FHS87_003299</name>
</gene>
<accession>A0A840YLJ4</accession>
<dbReference type="Proteomes" id="UP000580654">
    <property type="component" value="Unassembled WGS sequence"/>
</dbReference>
<dbReference type="AlphaFoldDB" id="A0A840YLJ4"/>
<proteinExistence type="predicted"/>
<keyword evidence="4" id="KW-1185">Reference proteome</keyword>
<sequence>MQRSSSRARALRPSARALLALALLLAPAAGMAQPPEPSGPWNERRVVPALRRARPAPPPLLNGAATPRGPDGDVPAQRFIPPSIRRFLNDPRIEPATRAFLLGIAGKRQEDWTVRDLQEVSAVVPALTEMHIGTAVLSEFYEFMNLDPASLFDPQLGSNWQATSTAFDPRNARNRRCALIRVQARQNPDAVLVNDLLNCGEG</sequence>
<dbReference type="EMBL" id="JACIJD010000016">
    <property type="protein sequence ID" value="MBB5695244.1"/>
    <property type="molecule type" value="Genomic_DNA"/>
</dbReference>
<feature type="chain" id="PRO_5032829833" evidence="2">
    <location>
        <begin position="33"/>
        <end position="202"/>
    </location>
</feature>
<feature type="region of interest" description="Disordered" evidence="1">
    <location>
        <begin position="53"/>
        <end position="76"/>
    </location>
</feature>
<keyword evidence="2" id="KW-0732">Signal</keyword>
<dbReference type="RefSeq" id="WP_184520462.1">
    <property type="nucleotide sequence ID" value="NZ_JACIJD010000016.1"/>
</dbReference>
<feature type="signal peptide" evidence="2">
    <location>
        <begin position="1"/>
        <end position="32"/>
    </location>
</feature>
<comment type="caution">
    <text evidence="3">The sequence shown here is derived from an EMBL/GenBank/DDBJ whole genome shotgun (WGS) entry which is preliminary data.</text>
</comment>
<name>A0A840YLJ4_9PROT</name>
<evidence type="ECO:0000256" key="1">
    <source>
        <dbReference type="SAM" id="MobiDB-lite"/>
    </source>
</evidence>
<reference evidence="3 4" key="1">
    <citation type="submission" date="2020-08" db="EMBL/GenBank/DDBJ databases">
        <title>Genomic Encyclopedia of Type Strains, Phase IV (KMG-IV): sequencing the most valuable type-strain genomes for metagenomic binning, comparative biology and taxonomic classification.</title>
        <authorList>
            <person name="Goeker M."/>
        </authorList>
    </citation>
    <scope>NUCLEOTIDE SEQUENCE [LARGE SCALE GENOMIC DNA]</scope>
    <source>
        <strain evidence="3 4">DSM 25622</strain>
    </source>
</reference>
<protein>
    <submittedName>
        <fullName evidence="3">Uncharacterized protein</fullName>
    </submittedName>
</protein>
<evidence type="ECO:0000256" key="2">
    <source>
        <dbReference type="SAM" id="SignalP"/>
    </source>
</evidence>
<organism evidence="3 4">
    <name type="scientific">Muricoccus pecuniae</name>
    <dbReference type="NCBI Taxonomy" id="693023"/>
    <lineage>
        <taxon>Bacteria</taxon>
        <taxon>Pseudomonadati</taxon>
        <taxon>Pseudomonadota</taxon>
        <taxon>Alphaproteobacteria</taxon>
        <taxon>Acetobacterales</taxon>
        <taxon>Roseomonadaceae</taxon>
        <taxon>Muricoccus</taxon>
    </lineage>
</organism>
<evidence type="ECO:0000313" key="3">
    <source>
        <dbReference type="EMBL" id="MBB5695244.1"/>
    </source>
</evidence>